<dbReference type="PANTHER" id="PTHR40455:SF1">
    <property type="entry name" value="ANTITOXIN HIGA"/>
    <property type="match status" value="1"/>
</dbReference>
<dbReference type="InterPro" id="IPR039060">
    <property type="entry name" value="Antitox_HigA"/>
</dbReference>
<comment type="caution">
    <text evidence="2">The sequence shown here is derived from an EMBL/GenBank/DDBJ whole genome shotgun (WGS) entry which is preliminary data.</text>
</comment>
<dbReference type="EMBL" id="AHMY02000031">
    <property type="protein sequence ID" value="EKO16278.1"/>
    <property type="molecule type" value="Genomic_DNA"/>
</dbReference>
<dbReference type="Gene3D" id="1.10.260.40">
    <property type="entry name" value="lambda repressor-like DNA-binding domains"/>
    <property type="match status" value="1"/>
</dbReference>
<keyword evidence="2" id="KW-0238">DNA-binding</keyword>
<evidence type="ECO:0000259" key="1">
    <source>
        <dbReference type="PROSITE" id="PS50943"/>
    </source>
</evidence>
<evidence type="ECO:0000313" key="3">
    <source>
        <dbReference type="Proteomes" id="UP000006253"/>
    </source>
</evidence>
<dbReference type="GO" id="GO:0006355">
    <property type="term" value="P:regulation of DNA-templated transcription"/>
    <property type="evidence" value="ECO:0007669"/>
    <property type="project" value="InterPro"/>
</dbReference>
<dbReference type="InterPro" id="IPR010982">
    <property type="entry name" value="Lambda_DNA-bd_dom_sf"/>
</dbReference>
<reference evidence="2 3" key="1">
    <citation type="submission" date="2012-10" db="EMBL/GenBank/DDBJ databases">
        <authorList>
            <person name="Harkins D.M."/>
            <person name="Durkin A.S."/>
            <person name="Brinkac L.M."/>
            <person name="Selengut J.D."/>
            <person name="Sanka R."/>
            <person name="DePew J."/>
            <person name="Purushe J."/>
            <person name="Peacock S.J."/>
            <person name="Thaipadungpanit J."/>
            <person name="Wuthiekanun V.W."/>
            <person name="Day N.P."/>
            <person name="Vinetz J.M."/>
            <person name="Sutton G.G."/>
            <person name="Nelson W.C."/>
            <person name="Fouts D.E."/>
        </authorList>
    </citation>
    <scope>NUCLEOTIDE SEQUENCE [LARGE SCALE GENOMIC DNA]</scope>
    <source>
        <strain evidence="2 3">H1</strain>
    </source>
</reference>
<dbReference type="Proteomes" id="UP000006253">
    <property type="component" value="Unassembled WGS sequence"/>
</dbReference>
<dbReference type="Pfam" id="PF01381">
    <property type="entry name" value="HTH_3"/>
    <property type="match status" value="1"/>
</dbReference>
<dbReference type="PROSITE" id="PS50943">
    <property type="entry name" value="HTH_CROC1"/>
    <property type="match status" value="1"/>
</dbReference>
<gene>
    <name evidence="2" type="ORF">LEP1GSC081_0361</name>
</gene>
<protein>
    <submittedName>
        <fullName evidence="2">DNA-binding helix-turn-helix protein</fullName>
    </submittedName>
</protein>
<dbReference type="RefSeq" id="WP_004765078.1">
    <property type="nucleotide sequence ID" value="NZ_AHMY02000031.1"/>
</dbReference>
<evidence type="ECO:0000313" key="2">
    <source>
        <dbReference type="EMBL" id="EKO16278.1"/>
    </source>
</evidence>
<name>A0A0E2B504_9LEPT</name>
<dbReference type="PANTHER" id="PTHR40455">
    <property type="entry name" value="ANTITOXIN HIGA"/>
    <property type="match status" value="1"/>
</dbReference>
<proteinExistence type="predicted"/>
<organism evidence="2 3">
    <name type="scientific">Leptospira kirschneri str. H1</name>
    <dbReference type="NCBI Taxonomy" id="1049966"/>
    <lineage>
        <taxon>Bacteria</taxon>
        <taxon>Pseudomonadati</taxon>
        <taxon>Spirochaetota</taxon>
        <taxon>Spirochaetia</taxon>
        <taxon>Leptospirales</taxon>
        <taxon>Leptospiraceae</taxon>
        <taxon>Leptospira</taxon>
    </lineage>
</organism>
<dbReference type="SUPFAM" id="SSF47413">
    <property type="entry name" value="lambda repressor-like DNA-binding domains"/>
    <property type="match status" value="1"/>
</dbReference>
<dbReference type="SMART" id="SM00530">
    <property type="entry name" value="HTH_XRE"/>
    <property type="match status" value="1"/>
</dbReference>
<dbReference type="AlphaFoldDB" id="A0A0E2B504"/>
<feature type="domain" description="HTH cro/C1-type" evidence="1">
    <location>
        <begin position="80"/>
        <end position="132"/>
    </location>
</feature>
<accession>A0A0E2B504</accession>
<dbReference type="GO" id="GO:0001046">
    <property type="term" value="F:core promoter sequence-specific DNA binding"/>
    <property type="evidence" value="ECO:0007669"/>
    <property type="project" value="TreeGrafter"/>
</dbReference>
<sequence>MILELEKVRNVWPEIKDLLSVPHSDKQYKKLLKALDGLIDEVGNNENHSLAPLMETIGNLVEEYEKNNFEPIEIDPIEVLKYLMQQNGLTQNDMNELGSQGVVSEILNRKRELNIRQVKALGKRFNVSPAVFI</sequence>
<dbReference type="InterPro" id="IPR001387">
    <property type="entry name" value="Cro/C1-type_HTH"/>
</dbReference>